<gene>
    <name evidence="2" type="ORF">H312_00023</name>
</gene>
<evidence type="ECO:0000313" key="3">
    <source>
        <dbReference type="Proteomes" id="UP000030655"/>
    </source>
</evidence>
<feature type="transmembrane region" description="Helical" evidence="1">
    <location>
        <begin position="215"/>
        <end position="237"/>
    </location>
</feature>
<feature type="transmembrane region" description="Helical" evidence="1">
    <location>
        <begin position="52"/>
        <end position="70"/>
    </location>
</feature>
<protein>
    <submittedName>
        <fullName evidence="2">Uncharacterized protein</fullName>
    </submittedName>
</protein>
<accession>A0A059F583</accession>
<name>A0A059F583_9MICR</name>
<keyword evidence="3" id="KW-1185">Reference proteome</keyword>
<sequence length="287" mass="34129">MEVTKIDRKTERIVVIFFIFYLLKSIGNGLCINETNYLDTSNKYKLANHKIQIFYIYQFYVLSSAFYYFYHYDIVGSIYFSMFFFIYIIFNLIVDIIRPPFLALKLAYGIFNVILEISQLVFLCYKYLKLRKSLVWCNLNRLGGNINNLKKNIIQSKHKTCCKVFGMIISSGILEIIISFYIHKAFIFYILNIIICLGYFAAFKIFSKHENLPCAFLLLIYNLTLVFIYITIMVIFYSHIIGTFGLTSFYWNVITLFVIISMFYYSFQLCIPIFFFRNRDNLNNEEV</sequence>
<reference evidence="2 3" key="2">
    <citation type="submission" date="2014-03" db="EMBL/GenBank/DDBJ databases">
        <title>The Genome Sequence of Anncaliia algerae insect isolate PRA339.</title>
        <authorList>
            <consortium name="The Broad Institute Genome Sequencing Platform"/>
            <consortium name="The Broad Institute Genome Sequencing Center for Infectious Disease"/>
            <person name="Cuomo C."/>
            <person name="Becnel J."/>
            <person name="Sanscrainte N."/>
            <person name="Walker B."/>
            <person name="Young S.K."/>
            <person name="Zeng Q."/>
            <person name="Gargeya S."/>
            <person name="Fitzgerald M."/>
            <person name="Haas B."/>
            <person name="Abouelleil A."/>
            <person name="Alvarado L."/>
            <person name="Arachchi H.M."/>
            <person name="Berlin A.M."/>
            <person name="Chapman S.B."/>
            <person name="Dewar J."/>
            <person name="Goldberg J."/>
            <person name="Griggs A."/>
            <person name="Gujja S."/>
            <person name="Hansen M."/>
            <person name="Howarth C."/>
            <person name="Imamovic A."/>
            <person name="Larimer J."/>
            <person name="McCowan C."/>
            <person name="Murphy C."/>
            <person name="Neiman D."/>
            <person name="Pearson M."/>
            <person name="Priest M."/>
            <person name="Roberts A."/>
            <person name="Saif S."/>
            <person name="Shea T."/>
            <person name="Sisk P."/>
            <person name="Sykes S."/>
            <person name="Wortman J."/>
            <person name="Nusbaum C."/>
            <person name="Birren B."/>
        </authorList>
    </citation>
    <scope>NUCLEOTIDE SEQUENCE [LARGE SCALE GENOMIC DNA]</scope>
    <source>
        <strain evidence="2 3">PRA339</strain>
    </source>
</reference>
<dbReference type="HOGENOM" id="CLU_1047867_0_0_1"/>
<dbReference type="Proteomes" id="UP000030655">
    <property type="component" value="Unassembled WGS sequence"/>
</dbReference>
<feature type="transmembrane region" description="Helical" evidence="1">
    <location>
        <begin position="186"/>
        <end position="203"/>
    </location>
</feature>
<proteinExistence type="predicted"/>
<keyword evidence="1" id="KW-0472">Membrane</keyword>
<feature type="transmembrane region" description="Helical" evidence="1">
    <location>
        <begin position="106"/>
        <end position="125"/>
    </location>
</feature>
<feature type="transmembrane region" description="Helical" evidence="1">
    <location>
        <begin position="12"/>
        <end position="32"/>
    </location>
</feature>
<dbReference type="OrthoDB" id="10391456at2759"/>
<dbReference type="EMBL" id="KK365130">
    <property type="protein sequence ID" value="KCZ82365.1"/>
    <property type="molecule type" value="Genomic_DNA"/>
</dbReference>
<dbReference type="AlphaFoldDB" id="A0A059F583"/>
<keyword evidence="1" id="KW-0812">Transmembrane</keyword>
<reference evidence="3" key="1">
    <citation type="submission" date="2013-02" db="EMBL/GenBank/DDBJ databases">
        <authorList>
            <consortium name="The Broad Institute Genome Sequencing Platform"/>
            <person name="Cuomo C."/>
            <person name="Becnel J."/>
            <person name="Sanscrainte N."/>
            <person name="Walker B."/>
            <person name="Young S.K."/>
            <person name="Zeng Q."/>
            <person name="Gargeya S."/>
            <person name="Fitzgerald M."/>
            <person name="Haas B."/>
            <person name="Abouelleil A."/>
            <person name="Alvarado L."/>
            <person name="Arachchi H.M."/>
            <person name="Berlin A.M."/>
            <person name="Chapman S.B."/>
            <person name="Dewar J."/>
            <person name="Goldberg J."/>
            <person name="Griggs A."/>
            <person name="Gujja S."/>
            <person name="Hansen M."/>
            <person name="Howarth C."/>
            <person name="Imamovic A."/>
            <person name="Larimer J."/>
            <person name="McCowan C."/>
            <person name="Murphy C."/>
            <person name="Neiman D."/>
            <person name="Pearson M."/>
            <person name="Priest M."/>
            <person name="Roberts A."/>
            <person name="Saif S."/>
            <person name="Shea T."/>
            <person name="Sisk P."/>
            <person name="Sykes S."/>
            <person name="Wortman J."/>
            <person name="Nusbaum C."/>
            <person name="Birren B."/>
        </authorList>
    </citation>
    <scope>NUCLEOTIDE SEQUENCE [LARGE SCALE GENOMIC DNA]</scope>
    <source>
        <strain evidence="3">PRA339</strain>
    </source>
</reference>
<organism evidence="2 3">
    <name type="scientific">Anncaliia algerae PRA339</name>
    <dbReference type="NCBI Taxonomy" id="1288291"/>
    <lineage>
        <taxon>Eukaryota</taxon>
        <taxon>Fungi</taxon>
        <taxon>Fungi incertae sedis</taxon>
        <taxon>Microsporidia</taxon>
        <taxon>Tubulinosematoidea</taxon>
        <taxon>Tubulinosematidae</taxon>
        <taxon>Anncaliia</taxon>
    </lineage>
</organism>
<feature type="transmembrane region" description="Helical" evidence="1">
    <location>
        <begin position="160"/>
        <end position="180"/>
    </location>
</feature>
<evidence type="ECO:0000256" key="1">
    <source>
        <dbReference type="SAM" id="Phobius"/>
    </source>
</evidence>
<feature type="transmembrane region" description="Helical" evidence="1">
    <location>
        <begin position="249"/>
        <end position="276"/>
    </location>
</feature>
<evidence type="ECO:0000313" key="2">
    <source>
        <dbReference type="EMBL" id="KCZ82365.1"/>
    </source>
</evidence>
<dbReference type="VEuPathDB" id="MicrosporidiaDB:H312_00023"/>
<keyword evidence="1" id="KW-1133">Transmembrane helix</keyword>
<feature type="transmembrane region" description="Helical" evidence="1">
    <location>
        <begin position="77"/>
        <end position="94"/>
    </location>
</feature>